<organism evidence="1 2">
    <name type="scientific">Phytophthora megakarya</name>
    <dbReference type="NCBI Taxonomy" id="4795"/>
    <lineage>
        <taxon>Eukaryota</taxon>
        <taxon>Sar</taxon>
        <taxon>Stramenopiles</taxon>
        <taxon>Oomycota</taxon>
        <taxon>Peronosporomycetes</taxon>
        <taxon>Peronosporales</taxon>
        <taxon>Peronosporaceae</taxon>
        <taxon>Phytophthora</taxon>
    </lineage>
</organism>
<proteinExistence type="predicted"/>
<dbReference type="PANTHER" id="PTHR46586:SF3">
    <property type="entry name" value="ANKYRIN REPEAT-CONTAINING PROTEIN"/>
    <property type="match status" value="1"/>
</dbReference>
<dbReference type="SUPFAM" id="SSF48403">
    <property type="entry name" value="Ankyrin repeat"/>
    <property type="match status" value="1"/>
</dbReference>
<protein>
    <submittedName>
        <fullName evidence="1">Uncharacterized protein</fullName>
    </submittedName>
</protein>
<sequence>MQLQVVSLALQTHAVGALPHVGVLVSTFLGPSSCLSLSDACSLGSVALLDWLWDVSCVSSSDRTPGWTLNNYLRSEPLYMEWQFREGLQIAASRGDLDTLNWLFHHFSGLEVPSEVVTAAAKNGHLTVLKFLLQHDQGRNCTHENKKVELDEDSWTDSVPVMPTDWKGPGNAVRWGGHATREAVRAKHFDIVRWLDEHALHENDQEEMDDVIYVAANGGSVAFAESILPEGTTVAQYVHERALPDAIQWLLDNNLVLHNQDASASAIFTLAREGNLELMKSVAKLHSTKRLTRDWVQKWEWGMGSACERGDFAMIKWMADHRTGKEACRRDNDNKIQAADPGLGPEMGMGHGICL</sequence>
<evidence type="ECO:0000313" key="1">
    <source>
        <dbReference type="EMBL" id="OWZ18510.1"/>
    </source>
</evidence>
<dbReference type="AlphaFoldDB" id="A0A225WNR6"/>
<dbReference type="Proteomes" id="UP000198211">
    <property type="component" value="Unassembled WGS sequence"/>
</dbReference>
<dbReference type="Gene3D" id="1.25.40.20">
    <property type="entry name" value="Ankyrin repeat-containing domain"/>
    <property type="match status" value="1"/>
</dbReference>
<comment type="caution">
    <text evidence="1">The sequence shown here is derived from an EMBL/GenBank/DDBJ whole genome shotgun (WGS) entry which is preliminary data.</text>
</comment>
<dbReference type="InterPro" id="IPR052050">
    <property type="entry name" value="SecEffector_AnkRepeat"/>
</dbReference>
<dbReference type="STRING" id="4795.A0A225WNR6"/>
<keyword evidence="2" id="KW-1185">Reference proteome</keyword>
<reference evidence="2" key="1">
    <citation type="submission" date="2017-03" db="EMBL/GenBank/DDBJ databases">
        <title>Phytopthora megakarya and P. palmivora, two closely related causual agents of cacao black pod achieved similar genome size and gene model numbers by different mechanisms.</title>
        <authorList>
            <person name="Ali S."/>
            <person name="Shao J."/>
            <person name="Larry D.J."/>
            <person name="Kronmiller B."/>
            <person name="Shen D."/>
            <person name="Strem M.D."/>
            <person name="Melnick R.L."/>
            <person name="Guiltinan M.J."/>
            <person name="Tyler B.M."/>
            <person name="Meinhardt L.W."/>
            <person name="Bailey B.A."/>
        </authorList>
    </citation>
    <scope>NUCLEOTIDE SEQUENCE [LARGE SCALE GENOMIC DNA]</scope>
    <source>
        <strain evidence="2">zdho120</strain>
    </source>
</reference>
<dbReference type="PANTHER" id="PTHR46586">
    <property type="entry name" value="ANKYRIN REPEAT-CONTAINING PROTEIN"/>
    <property type="match status" value="1"/>
</dbReference>
<dbReference type="OrthoDB" id="98206at2759"/>
<accession>A0A225WNR6</accession>
<name>A0A225WNR6_9STRA</name>
<gene>
    <name evidence="1" type="ORF">PHMEG_0007385</name>
</gene>
<dbReference type="EMBL" id="NBNE01000577">
    <property type="protein sequence ID" value="OWZ18510.1"/>
    <property type="molecule type" value="Genomic_DNA"/>
</dbReference>
<dbReference type="InterPro" id="IPR036770">
    <property type="entry name" value="Ankyrin_rpt-contain_sf"/>
</dbReference>
<evidence type="ECO:0000313" key="2">
    <source>
        <dbReference type="Proteomes" id="UP000198211"/>
    </source>
</evidence>